<evidence type="ECO:0008006" key="3">
    <source>
        <dbReference type="Google" id="ProtNLM"/>
    </source>
</evidence>
<dbReference type="RefSeq" id="WP_166178757.1">
    <property type="nucleotide sequence ID" value="NZ_CP045119.1"/>
</dbReference>
<sequence length="172" mass="18438">MGPASDERVLVVADANVLINFLRAGRLDLLRHHGGYKIVVTEHVRGEVAYPDQAAELAAALSAGDIGEIQVTDPVELEIFAELNAVLGRGESASIAVASNRGWVIAMDELGRARREVHERVGRNRLINTPGLILSCVRDGAITVPEADGIKERLESQGQSFAVNFGSFGDLL</sequence>
<dbReference type="EMBL" id="CP045119">
    <property type="protein sequence ID" value="QIN84506.1"/>
    <property type="molecule type" value="Genomic_DNA"/>
</dbReference>
<gene>
    <name evidence="1" type="ORF">GBA63_19045</name>
</gene>
<evidence type="ECO:0000313" key="1">
    <source>
        <dbReference type="EMBL" id="QIN84506.1"/>
    </source>
</evidence>
<keyword evidence="2" id="KW-1185">Reference proteome</keyword>
<dbReference type="InterPro" id="IPR021799">
    <property type="entry name" value="PIN-like_prokaryotic"/>
</dbReference>
<proteinExistence type="predicted"/>
<organism evidence="1 2">
    <name type="scientific">Rubrobacter tropicus</name>
    <dbReference type="NCBI Taxonomy" id="2653851"/>
    <lineage>
        <taxon>Bacteria</taxon>
        <taxon>Bacillati</taxon>
        <taxon>Actinomycetota</taxon>
        <taxon>Rubrobacteria</taxon>
        <taxon>Rubrobacterales</taxon>
        <taxon>Rubrobacteraceae</taxon>
        <taxon>Rubrobacter</taxon>
    </lineage>
</organism>
<reference evidence="1 2" key="1">
    <citation type="submission" date="2019-10" db="EMBL/GenBank/DDBJ databases">
        <title>Rubrobacter sp nov SCSIO 52090 isolated from a deep-sea sediment in the South China Sea.</title>
        <authorList>
            <person name="Chen R.W."/>
        </authorList>
    </citation>
    <scope>NUCLEOTIDE SEQUENCE [LARGE SCALE GENOMIC DNA]</scope>
    <source>
        <strain evidence="1 2">SCSIO 52909</strain>
    </source>
</reference>
<evidence type="ECO:0000313" key="2">
    <source>
        <dbReference type="Proteomes" id="UP000501452"/>
    </source>
</evidence>
<dbReference type="Pfam" id="PF11848">
    <property type="entry name" value="DUF3368"/>
    <property type="match status" value="1"/>
</dbReference>
<name>A0A6G8QDD5_9ACTN</name>
<dbReference type="KEGG" id="rub:GBA63_19045"/>
<dbReference type="AlphaFoldDB" id="A0A6G8QDD5"/>
<dbReference type="Proteomes" id="UP000501452">
    <property type="component" value="Chromosome"/>
</dbReference>
<accession>A0A6G8QDD5</accession>
<protein>
    <recommendedName>
        <fullName evidence="3">PIN domain-containing protein</fullName>
    </recommendedName>
</protein>